<evidence type="ECO:0000313" key="2">
    <source>
        <dbReference type="Proteomes" id="UP000076959"/>
    </source>
</evidence>
<protein>
    <submittedName>
        <fullName evidence="1">Uncharacterized protein</fullName>
    </submittedName>
</protein>
<reference evidence="1 2" key="1">
    <citation type="submission" date="2016-03" db="EMBL/GenBank/DDBJ databases">
        <title>Draft Genome Sequence of the Strain BR 10245 (Bradyrhizobium sp.) isolated from nodules of Centrolobium paraense.</title>
        <authorList>
            <person name="Simoes-Araujo J.L.Sr."/>
            <person name="Barauna A.C."/>
            <person name="Silva K."/>
            <person name="Zilli J.E."/>
        </authorList>
    </citation>
    <scope>NUCLEOTIDE SEQUENCE [LARGE SCALE GENOMIC DNA]</scope>
    <source>
        <strain evidence="1 2">BR 10245</strain>
    </source>
</reference>
<accession>A0A176YPR2</accession>
<dbReference type="STRING" id="1505087.AYJ54_13895"/>
<dbReference type="AlphaFoldDB" id="A0A176YPR2"/>
<sequence length="94" mass="10532">MAMVTIHNHRLTAFNQDRLCPPSLFGDYLGQHLSPFKFDLFARSELSNRQCDDIVARHCHVTHSLTIPVLIYMLQSGSAVTPSITTTESFLGRG</sequence>
<gene>
    <name evidence="1" type="ORF">AYJ54_13895</name>
</gene>
<comment type="caution">
    <text evidence="1">The sequence shown here is derived from an EMBL/GenBank/DDBJ whole genome shotgun (WGS) entry which is preliminary data.</text>
</comment>
<dbReference type="Proteomes" id="UP000076959">
    <property type="component" value="Unassembled WGS sequence"/>
</dbReference>
<organism evidence="1 2">
    <name type="scientific">Bradyrhizobium centrolobii</name>
    <dbReference type="NCBI Taxonomy" id="1505087"/>
    <lineage>
        <taxon>Bacteria</taxon>
        <taxon>Pseudomonadati</taxon>
        <taxon>Pseudomonadota</taxon>
        <taxon>Alphaproteobacteria</taxon>
        <taxon>Hyphomicrobiales</taxon>
        <taxon>Nitrobacteraceae</taxon>
        <taxon>Bradyrhizobium</taxon>
    </lineage>
</organism>
<name>A0A176YPR2_9BRAD</name>
<dbReference type="EMBL" id="LUUB01000059">
    <property type="protein sequence ID" value="OAF08738.1"/>
    <property type="molecule type" value="Genomic_DNA"/>
</dbReference>
<evidence type="ECO:0000313" key="1">
    <source>
        <dbReference type="EMBL" id="OAF08738.1"/>
    </source>
</evidence>
<proteinExistence type="predicted"/>
<keyword evidence="2" id="KW-1185">Reference proteome</keyword>